<organism evidence="2 3">
    <name type="scientific">Candidatus Sphingobacterium stercoripullorum</name>
    <dbReference type="NCBI Taxonomy" id="2838759"/>
    <lineage>
        <taxon>Bacteria</taxon>
        <taxon>Pseudomonadati</taxon>
        <taxon>Bacteroidota</taxon>
        <taxon>Sphingobacteriia</taxon>
        <taxon>Sphingobacteriales</taxon>
        <taxon>Sphingobacteriaceae</taxon>
        <taxon>Sphingobacterium</taxon>
    </lineage>
</organism>
<proteinExistence type="predicted"/>
<keyword evidence="1" id="KW-0812">Transmembrane</keyword>
<gene>
    <name evidence="2" type="ORF">H9853_01510</name>
</gene>
<sequence>MEKKKIVCLCIIAVIIVAIISYFIGYKRAYDDFEKNLDNHKVSYQTFYATITDIRDTNFTIDNIALTVKGLDINDINFRGNFEFIITEATELEWRHTKINADELEVGDNISIIFTGSIQETEPAEINDVIKIQLLDDEK</sequence>
<evidence type="ECO:0000313" key="3">
    <source>
        <dbReference type="Proteomes" id="UP000824156"/>
    </source>
</evidence>
<dbReference type="EMBL" id="DXEZ01000040">
    <property type="protein sequence ID" value="HIX53675.1"/>
    <property type="molecule type" value="Genomic_DNA"/>
</dbReference>
<keyword evidence="1" id="KW-0472">Membrane</keyword>
<feature type="transmembrane region" description="Helical" evidence="1">
    <location>
        <begin position="7"/>
        <end position="26"/>
    </location>
</feature>
<reference evidence="2" key="2">
    <citation type="submission" date="2021-04" db="EMBL/GenBank/DDBJ databases">
        <authorList>
            <person name="Gilroy R."/>
        </authorList>
    </citation>
    <scope>NUCLEOTIDE SEQUENCE</scope>
    <source>
        <strain evidence="2">1719</strain>
    </source>
</reference>
<dbReference type="AlphaFoldDB" id="A0A9D1W6S6"/>
<evidence type="ECO:0000256" key="1">
    <source>
        <dbReference type="SAM" id="Phobius"/>
    </source>
</evidence>
<name>A0A9D1W6S6_9SPHI</name>
<comment type="caution">
    <text evidence="2">The sequence shown here is derived from an EMBL/GenBank/DDBJ whole genome shotgun (WGS) entry which is preliminary data.</text>
</comment>
<keyword evidence="1" id="KW-1133">Transmembrane helix</keyword>
<protein>
    <submittedName>
        <fullName evidence="2">Uncharacterized protein</fullName>
    </submittedName>
</protein>
<accession>A0A9D1W6S6</accession>
<evidence type="ECO:0000313" key="2">
    <source>
        <dbReference type="EMBL" id="HIX53675.1"/>
    </source>
</evidence>
<reference evidence="2" key="1">
    <citation type="journal article" date="2021" name="PeerJ">
        <title>Extensive microbial diversity within the chicken gut microbiome revealed by metagenomics and culture.</title>
        <authorList>
            <person name="Gilroy R."/>
            <person name="Ravi A."/>
            <person name="Getino M."/>
            <person name="Pursley I."/>
            <person name="Horton D.L."/>
            <person name="Alikhan N.F."/>
            <person name="Baker D."/>
            <person name="Gharbi K."/>
            <person name="Hall N."/>
            <person name="Watson M."/>
            <person name="Adriaenssens E.M."/>
            <person name="Foster-Nyarko E."/>
            <person name="Jarju S."/>
            <person name="Secka A."/>
            <person name="Antonio M."/>
            <person name="Oren A."/>
            <person name="Chaudhuri R.R."/>
            <person name="La Ragione R."/>
            <person name="Hildebrand F."/>
            <person name="Pallen M.J."/>
        </authorList>
    </citation>
    <scope>NUCLEOTIDE SEQUENCE</scope>
    <source>
        <strain evidence="2">1719</strain>
    </source>
</reference>
<dbReference type="Proteomes" id="UP000824156">
    <property type="component" value="Unassembled WGS sequence"/>
</dbReference>